<proteinExistence type="predicted"/>
<sequence>MSNSHQFMHRFANQRVAQVDYEAENDENIHPTTLRSQTFYINRRSIVTVNRSAPQNVHVSEQEASFLEHLAISNLPSISQLDDASADSIRDRLDGVYMSHRRLQTSNRAATMFNSSGIPYTASVITPLSGFALFQLTGPDPSRHQEEREFTLGPYSSETVAPTRIYSSSYKRARSHNVNARYPLF</sequence>
<dbReference type="EMBL" id="KV454431">
    <property type="protein sequence ID" value="ODQ80006.1"/>
    <property type="molecule type" value="Genomic_DNA"/>
</dbReference>
<dbReference type="AlphaFoldDB" id="A0A1E3QQN3"/>
<accession>A0A1E3QQN3</accession>
<evidence type="ECO:0000313" key="2">
    <source>
        <dbReference type="Proteomes" id="UP000094336"/>
    </source>
</evidence>
<dbReference type="GeneID" id="30148338"/>
<dbReference type="Proteomes" id="UP000094336">
    <property type="component" value="Unassembled WGS sequence"/>
</dbReference>
<evidence type="ECO:0000313" key="1">
    <source>
        <dbReference type="EMBL" id="ODQ80006.1"/>
    </source>
</evidence>
<organism evidence="1 2">
    <name type="scientific">Babjeviella inositovora NRRL Y-12698</name>
    <dbReference type="NCBI Taxonomy" id="984486"/>
    <lineage>
        <taxon>Eukaryota</taxon>
        <taxon>Fungi</taxon>
        <taxon>Dikarya</taxon>
        <taxon>Ascomycota</taxon>
        <taxon>Saccharomycotina</taxon>
        <taxon>Pichiomycetes</taxon>
        <taxon>Serinales incertae sedis</taxon>
        <taxon>Babjeviella</taxon>
    </lineage>
</organism>
<reference evidence="2" key="1">
    <citation type="submission" date="2016-05" db="EMBL/GenBank/DDBJ databases">
        <title>Comparative genomics of biotechnologically important yeasts.</title>
        <authorList>
            <consortium name="DOE Joint Genome Institute"/>
            <person name="Riley R."/>
            <person name="Haridas S."/>
            <person name="Wolfe K.H."/>
            <person name="Lopes M.R."/>
            <person name="Hittinger C.T."/>
            <person name="Goker M."/>
            <person name="Salamov A."/>
            <person name="Wisecaver J."/>
            <person name="Long T.M."/>
            <person name="Aerts A.L."/>
            <person name="Barry K."/>
            <person name="Choi C."/>
            <person name="Clum A."/>
            <person name="Coughlan A.Y."/>
            <person name="Deshpande S."/>
            <person name="Douglass A.P."/>
            <person name="Hanson S.J."/>
            <person name="Klenk H.-P."/>
            <person name="Labutti K."/>
            <person name="Lapidus A."/>
            <person name="Lindquist E."/>
            <person name="Lipzen A."/>
            <person name="Meier-Kolthoff J.P."/>
            <person name="Ohm R.A."/>
            <person name="Otillar R.P."/>
            <person name="Pangilinan J."/>
            <person name="Peng Y."/>
            <person name="Rokas A."/>
            <person name="Rosa C.A."/>
            <person name="Scheuner C."/>
            <person name="Sibirny A.A."/>
            <person name="Slot J.C."/>
            <person name="Stielow J.B."/>
            <person name="Sun H."/>
            <person name="Kurtzman C.P."/>
            <person name="Blackwell M."/>
            <person name="Grigoriev I.V."/>
            <person name="Jeffries T.W."/>
        </authorList>
    </citation>
    <scope>NUCLEOTIDE SEQUENCE [LARGE SCALE GENOMIC DNA]</scope>
    <source>
        <strain evidence="2">NRRL Y-12698</strain>
    </source>
</reference>
<keyword evidence="2" id="KW-1185">Reference proteome</keyword>
<name>A0A1E3QQN3_9ASCO</name>
<gene>
    <name evidence="1" type="ORF">BABINDRAFT_167107</name>
</gene>
<protein>
    <submittedName>
        <fullName evidence="1">Uncharacterized protein</fullName>
    </submittedName>
</protein>
<dbReference type="RefSeq" id="XP_018985334.1">
    <property type="nucleotide sequence ID" value="XM_019130485.1"/>
</dbReference>